<keyword evidence="2" id="KW-1185">Reference proteome</keyword>
<organism evidence="1 2">
    <name type="scientific">Chryseobacterium piperi</name>
    <dbReference type="NCBI Taxonomy" id="558152"/>
    <lineage>
        <taxon>Bacteria</taxon>
        <taxon>Pseudomonadati</taxon>
        <taxon>Bacteroidota</taxon>
        <taxon>Flavobacteriia</taxon>
        <taxon>Flavobacteriales</taxon>
        <taxon>Weeksellaceae</taxon>
        <taxon>Chryseobacterium group</taxon>
        <taxon>Chryseobacterium</taxon>
    </lineage>
</organism>
<dbReference type="eggNOG" id="ENOG5032UQ5">
    <property type="taxonomic scope" value="Bacteria"/>
</dbReference>
<evidence type="ECO:0000313" key="2">
    <source>
        <dbReference type="Proteomes" id="UP000028709"/>
    </source>
</evidence>
<dbReference type="Proteomes" id="UP000028709">
    <property type="component" value="Unassembled WGS sequence"/>
</dbReference>
<dbReference type="AlphaFoldDB" id="A0A086BKE3"/>
<evidence type="ECO:0000313" key="1">
    <source>
        <dbReference type="EMBL" id="KFF29407.1"/>
    </source>
</evidence>
<dbReference type="STRING" id="558152.IQ37_06310"/>
<sequence length="188" mass="21910">MKKLLALFLFIHAIGFAQKSQIESRITLSDERVINAKIPFITNLFDSNQIDEITISDRKIKILENGQIIKYPASEIQKIEFTDLKNKPKVFIYFPSESTKTLVELVYDGQKIKWLKAYRRHGYDGSTLTSDVLYKGTVRQPMSILINNRKKLKELMADKPGLEPLIENINYNRLKEQDLIDLLKKYDE</sequence>
<proteinExistence type="predicted"/>
<comment type="caution">
    <text evidence="1">The sequence shown here is derived from an EMBL/GenBank/DDBJ whole genome shotgun (WGS) entry which is preliminary data.</text>
</comment>
<accession>A0A086BKE3</accession>
<dbReference type="OrthoDB" id="1451557at2"/>
<gene>
    <name evidence="1" type="ORF">IQ37_06310</name>
</gene>
<reference evidence="1 2" key="1">
    <citation type="submission" date="2014-07" db="EMBL/GenBank/DDBJ databases">
        <title>Genome of Chryseobacterium piperi CTM.</title>
        <authorList>
            <person name="Pipes S.E."/>
            <person name="Stropko S.J."/>
            <person name="Newman J.D."/>
        </authorList>
    </citation>
    <scope>NUCLEOTIDE SEQUENCE [LARGE SCALE GENOMIC DNA]</scope>
    <source>
        <strain evidence="1 2">CTM</strain>
    </source>
</reference>
<protein>
    <submittedName>
        <fullName evidence="1">Uncharacterized protein</fullName>
    </submittedName>
</protein>
<dbReference type="EMBL" id="JPRJ01000007">
    <property type="protein sequence ID" value="KFF29407.1"/>
    <property type="molecule type" value="Genomic_DNA"/>
</dbReference>
<dbReference type="RefSeq" id="WP_034682637.1">
    <property type="nucleotide sequence ID" value="NZ_CP023049.2"/>
</dbReference>
<name>A0A086BKE3_9FLAO</name>
<dbReference type="KEGG" id="cpip:CJF12_19185"/>